<dbReference type="PANTHER" id="PTHR23112">
    <property type="entry name" value="G PROTEIN-COUPLED RECEPTOR 157-RELATED"/>
    <property type="match status" value="1"/>
</dbReference>
<feature type="compositionally biased region" description="Polar residues" evidence="5">
    <location>
        <begin position="469"/>
        <end position="479"/>
    </location>
</feature>
<accession>A0AAD3CZQ8</accession>
<organism evidence="7 8">
    <name type="scientific">Chaetoceros tenuissimus</name>
    <dbReference type="NCBI Taxonomy" id="426638"/>
    <lineage>
        <taxon>Eukaryota</taxon>
        <taxon>Sar</taxon>
        <taxon>Stramenopiles</taxon>
        <taxon>Ochrophyta</taxon>
        <taxon>Bacillariophyta</taxon>
        <taxon>Coscinodiscophyceae</taxon>
        <taxon>Chaetocerotophycidae</taxon>
        <taxon>Chaetocerotales</taxon>
        <taxon>Chaetocerotaceae</taxon>
        <taxon>Chaetoceros</taxon>
    </lineage>
</organism>
<dbReference type="AlphaFoldDB" id="A0AAD3CZQ8"/>
<feature type="transmembrane region" description="Helical" evidence="6">
    <location>
        <begin position="218"/>
        <end position="239"/>
    </location>
</feature>
<feature type="transmembrane region" description="Helical" evidence="6">
    <location>
        <begin position="153"/>
        <end position="170"/>
    </location>
</feature>
<keyword evidence="3 6" id="KW-1133">Transmembrane helix</keyword>
<gene>
    <name evidence="7" type="ORF">CTEN210_11479</name>
</gene>
<proteinExistence type="predicted"/>
<evidence type="ECO:0000256" key="1">
    <source>
        <dbReference type="ARBA" id="ARBA00004141"/>
    </source>
</evidence>
<dbReference type="Proteomes" id="UP001054902">
    <property type="component" value="Unassembled WGS sequence"/>
</dbReference>
<comment type="caution">
    <text evidence="7">The sequence shown here is derived from an EMBL/GenBank/DDBJ whole genome shotgun (WGS) entry which is preliminary data.</text>
</comment>
<comment type="subcellular location">
    <subcellularLocation>
        <location evidence="1">Membrane</location>
        <topology evidence="1">Multi-pass membrane protein</topology>
    </subcellularLocation>
</comment>
<name>A0AAD3CZQ8_9STRA</name>
<feature type="region of interest" description="Disordered" evidence="5">
    <location>
        <begin position="466"/>
        <end position="485"/>
    </location>
</feature>
<dbReference type="GO" id="GO:0007189">
    <property type="term" value="P:adenylate cyclase-activating G protein-coupled receptor signaling pathway"/>
    <property type="evidence" value="ECO:0007669"/>
    <property type="project" value="TreeGrafter"/>
</dbReference>
<sequence>METPSTPSPTSSLLLWYNTQNWHAFTNEAIVLPAVSGSLSLISSITIMAIIIRSKQNTQYHRILFLMSFFDSLVSFAFALTSLPMPREVQDNEFYNYQGPSFGTIETCEAQAFTILFGLAMVVFSNTLLNTYYLLTIRYHISEDKFRKFGEPIFFLISIPISLVMPVLFLRRGHFNPGPYEAHCDLSLFPLECFFEGVDCIHGDPSTLEGSVAIYRNFSISIIAVQSIFLIVTMIMILLTTCNPCTKNNEERDNVERAFARSQNRNISLQAGMYIGAWFLTWFFNACSFFEKENSSIAALSDFFLPLQGFFNLLIFVYLKVVSYRSIHEDSKNTFEIIRMLFSSPQSFLDRYNTISNLEFLTEVFPVRSAPKLADVSIGENSESKLKQYEKLEEHEPEFTGGIASYTGLSNVSQLSPLNFPENHKRSHYHKVQLGVKIKGNENKEIQAKSGKIRFDSENVIIEPKVSGSAPNLESFQSDLNEETK</sequence>
<dbReference type="GO" id="GO:0005886">
    <property type="term" value="C:plasma membrane"/>
    <property type="evidence" value="ECO:0007669"/>
    <property type="project" value="TreeGrafter"/>
</dbReference>
<feature type="transmembrane region" description="Helical" evidence="6">
    <location>
        <begin position="271"/>
        <end position="291"/>
    </location>
</feature>
<dbReference type="PANTHER" id="PTHR23112:SF0">
    <property type="entry name" value="TRANSMEMBRANE PROTEIN 116"/>
    <property type="match status" value="1"/>
</dbReference>
<feature type="transmembrane region" description="Helical" evidence="6">
    <location>
        <begin position="303"/>
        <end position="322"/>
    </location>
</feature>
<feature type="transmembrane region" description="Helical" evidence="6">
    <location>
        <begin position="63"/>
        <end position="83"/>
    </location>
</feature>
<keyword evidence="4 6" id="KW-0472">Membrane</keyword>
<keyword evidence="2 6" id="KW-0812">Transmembrane</keyword>
<dbReference type="EMBL" id="BLLK01000047">
    <property type="protein sequence ID" value="GFH55003.1"/>
    <property type="molecule type" value="Genomic_DNA"/>
</dbReference>
<reference evidence="7 8" key="1">
    <citation type="journal article" date="2021" name="Sci. Rep.">
        <title>The genome of the diatom Chaetoceros tenuissimus carries an ancient integrated fragment of an extant virus.</title>
        <authorList>
            <person name="Hongo Y."/>
            <person name="Kimura K."/>
            <person name="Takaki Y."/>
            <person name="Yoshida Y."/>
            <person name="Baba S."/>
            <person name="Kobayashi G."/>
            <person name="Nagasaki K."/>
            <person name="Hano T."/>
            <person name="Tomaru Y."/>
        </authorList>
    </citation>
    <scope>NUCLEOTIDE SEQUENCE [LARGE SCALE GENOMIC DNA]</scope>
    <source>
        <strain evidence="7 8">NIES-3715</strain>
    </source>
</reference>
<keyword evidence="8" id="KW-1185">Reference proteome</keyword>
<dbReference type="Gene3D" id="1.20.1070.10">
    <property type="entry name" value="Rhodopsin 7-helix transmembrane proteins"/>
    <property type="match status" value="1"/>
</dbReference>
<feature type="transmembrane region" description="Helical" evidence="6">
    <location>
        <begin position="30"/>
        <end position="51"/>
    </location>
</feature>
<feature type="transmembrane region" description="Helical" evidence="6">
    <location>
        <begin position="110"/>
        <end position="133"/>
    </location>
</feature>
<evidence type="ECO:0000256" key="6">
    <source>
        <dbReference type="SAM" id="Phobius"/>
    </source>
</evidence>
<evidence type="ECO:0000256" key="5">
    <source>
        <dbReference type="SAM" id="MobiDB-lite"/>
    </source>
</evidence>
<protein>
    <submittedName>
        <fullName evidence="7">Uncharacterized protein</fullName>
    </submittedName>
</protein>
<evidence type="ECO:0000313" key="8">
    <source>
        <dbReference type="Proteomes" id="UP001054902"/>
    </source>
</evidence>
<evidence type="ECO:0000256" key="3">
    <source>
        <dbReference type="ARBA" id="ARBA00022989"/>
    </source>
</evidence>
<evidence type="ECO:0000313" key="7">
    <source>
        <dbReference type="EMBL" id="GFH55003.1"/>
    </source>
</evidence>
<evidence type="ECO:0000256" key="2">
    <source>
        <dbReference type="ARBA" id="ARBA00022692"/>
    </source>
</evidence>
<evidence type="ECO:0000256" key="4">
    <source>
        <dbReference type="ARBA" id="ARBA00023136"/>
    </source>
</evidence>
<dbReference type="GO" id="GO:0004930">
    <property type="term" value="F:G protein-coupled receptor activity"/>
    <property type="evidence" value="ECO:0007669"/>
    <property type="project" value="TreeGrafter"/>
</dbReference>